<dbReference type="Proteomes" id="UP001408789">
    <property type="component" value="Unassembled WGS sequence"/>
</dbReference>
<dbReference type="PRINTS" id="PR00364">
    <property type="entry name" value="DISEASERSIST"/>
</dbReference>
<accession>A0AAP0GVC4</accession>
<gene>
    <name evidence="5" type="ORF">SSX86_016105</name>
</gene>
<dbReference type="Gene3D" id="1.10.8.430">
    <property type="entry name" value="Helical domain of apoptotic protease-activating factors"/>
    <property type="match status" value="1"/>
</dbReference>
<evidence type="ECO:0000259" key="4">
    <source>
        <dbReference type="Pfam" id="PF23282"/>
    </source>
</evidence>
<dbReference type="InterPro" id="IPR044974">
    <property type="entry name" value="Disease_R_plants"/>
</dbReference>
<dbReference type="GO" id="GO:0006952">
    <property type="term" value="P:defense response"/>
    <property type="evidence" value="ECO:0007669"/>
    <property type="project" value="InterPro"/>
</dbReference>
<proteinExistence type="predicted"/>
<keyword evidence="1" id="KW-0433">Leucine-rich repeat</keyword>
<dbReference type="AlphaFoldDB" id="A0AAP0GVC4"/>
<sequence length="666" mass="75389">MKAIKEIVDTVSDKLSYSTPDFDKDLVGMRVRLQELEALLEIGSPDVRMVGIWGIGGSGKTTIASSLHMKIFHRFQSHCIVNDIGTETSKNPYLTNLQEKIISGLLKKDIGLHSVAEGKQIISTRLSHRNVLIILDDVDDIDQLDALVGSHDWFGPGSRIIITTRNEQLLISHKVDHVCQVTLLLPEEAIQLFSKRVYNKNMHVKDYEELSKSVVSYCAGLPLALKILGSFLCGKDDKLWRCTLDRLKRIPEEKIVEKLRISYDGLKAPEKQLFLDIACFFRWKNTLATVELFEACGYDPIIGIKVLKQKGLITLEDDIFDMHDLVQEMGHYIVKGDYPNNPEKHTRVWEYENLMLLEGATEENDTIEAIKVARNYSSYGVCKIISKLKKLRWLKVTPNDINYNRLSKLTRLKLLNLSHCDQLVELPELPSSLAILNADRCPKLKAIGDSHKHNKWLCQVSLTLGATINDVHKLLESMLQGGNAVENQNILLELGGVEIAKGFGPLFFIGSKYTLQLTEDWCNKFSGFLICIALYGSYMDASISMERVMSGMESEDGEAWEEGDSREQHTQVWYVSFASLRHTKWWDETCNKAVSFSGHINLRDHDHVAKSGFGVRLVARKSGSGPTAQEESEFSHYTPKFCIMNDSANALGIRLTKSEFPRYFVR</sequence>
<feature type="domain" description="Disease resistance protein Roq1-like winged-helix" evidence="4">
    <location>
        <begin position="270"/>
        <end position="335"/>
    </location>
</feature>
<dbReference type="PANTHER" id="PTHR11017:SF340">
    <property type="entry name" value="NB-ARC-RELATED"/>
    <property type="match status" value="1"/>
</dbReference>
<dbReference type="SUPFAM" id="SSF52047">
    <property type="entry name" value="RNI-like"/>
    <property type="match status" value="1"/>
</dbReference>
<dbReference type="InterPro" id="IPR002182">
    <property type="entry name" value="NB-ARC"/>
</dbReference>
<name>A0AAP0GVC4_9ASTR</name>
<dbReference type="InterPro" id="IPR042197">
    <property type="entry name" value="Apaf_helical"/>
</dbReference>
<feature type="domain" description="NB-ARC" evidence="3">
    <location>
        <begin position="38"/>
        <end position="201"/>
    </location>
</feature>
<dbReference type="SUPFAM" id="SSF52540">
    <property type="entry name" value="P-loop containing nucleoside triphosphate hydrolases"/>
    <property type="match status" value="1"/>
</dbReference>
<evidence type="ECO:0000259" key="3">
    <source>
        <dbReference type="Pfam" id="PF00931"/>
    </source>
</evidence>
<dbReference type="Gene3D" id="3.80.10.10">
    <property type="entry name" value="Ribonuclease Inhibitor"/>
    <property type="match status" value="1"/>
</dbReference>
<dbReference type="SUPFAM" id="SSF46785">
    <property type="entry name" value="Winged helix' DNA-binding domain"/>
    <property type="match status" value="1"/>
</dbReference>
<dbReference type="EMBL" id="JBCNJP010000017">
    <property type="protein sequence ID" value="KAK9064723.1"/>
    <property type="molecule type" value="Genomic_DNA"/>
</dbReference>
<evidence type="ECO:0000313" key="6">
    <source>
        <dbReference type="Proteomes" id="UP001408789"/>
    </source>
</evidence>
<dbReference type="InterPro" id="IPR036390">
    <property type="entry name" value="WH_DNA-bd_sf"/>
</dbReference>
<dbReference type="InterPro" id="IPR027417">
    <property type="entry name" value="P-loop_NTPase"/>
</dbReference>
<evidence type="ECO:0000256" key="1">
    <source>
        <dbReference type="ARBA" id="ARBA00022614"/>
    </source>
</evidence>
<evidence type="ECO:0000256" key="2">
    <source>
        <dbReference type="ARBA" id="ARBA00022737"/>
    </source>
</evidence>
<dbReference type="GO" id="GO:0043531">
    <property type="term" value="F:ADP binding"/>
    <property type="evidence" value="ECO:0007669"/>
    <property type="project" value="InterPro"/>
</dbReference>
<keyword evidence="2" id="KW-0677">Repeat</keyword>
<dbReference type="InterPro" id="IPR032675">
    <property type="entry name" value="LRR_dom_sf"/>
</dbReference>
<dbReference type="Gene3D" id="3.40.50.300">
    <property type="entry name" value="P-loop containing nucleotide triphosphate hydrolases"/>
    <property type="match status" value="1"/>
</dbReference>
<dbReference type="Pfam" id="PF00931">
    <property type="entry name" value="NB-ARC"/>
    <property type="match status" value="1"/>
</dbReference>
<keyword evidence="6" id="KW-1185">Reference proteome</keyword>
<protein>
    <recommendedName>
        <fullName evidence="7">NB-ARC domain-containing protein</fullName>
    </recommendedName>
</protein>
<dbReference type="PANTHER" id="PTHR11017">
    <property type="entry name" value="LEUCINE-RICH REPEAT-CONTAINING PROTEIN"/>
    <property type="match status" value="1"/>
</dbReference>
<comment type="caution">
    <text evidence="5">The sequence shown here is derived from an EMBL/GenBank/DDBJ whole genome shotgun (WGS) entry which is preliminary data.</text>
</comment>
<reference evidence="5 6" key="1">
    <citation type="submission" date="2024-04" db="EMBL/GenBank/DDBJ databases">
        <title>The reference genome of an endangered Asteraceae, Deinandra increscens subsp. villosa, native to the Central Coast of California.</title>
        <authorList>
            <person name="Guilliams M."/>
            <person name="Hasenstab-Lehman K."/>
            <person name="Meyer R."/>
            <person name="Mcevoy S."/>
        </authorList>
    </citation>
    <scope>NUCLEOTIDE SEQUENCE [LARGE SCALE GENOMIC DNA]</scope>
    <source>
        <tissue evidence="5">Leaf</tissue>
    </source>
</reference>
<evidence type="ECO:0008006" key="7">
    <source>
        <dbReference type="Google" id="ProtNLM"/>
    </source>
</evidence>
<evidence type="ECO:0000313" key="5">
    <source>
        <dbReference type="EMBL" id="KAK9064723.1"/>
    </source>
</evidence>
<organism evidence="5 6">
    <name type="scientific">Deinandra increscens subsp. villosa</name>
    <dbReference type="NCBI Taxonomy" id="3103831"/>
    <lineage>
        <taxon>Eukaryota</taxon>
        <taxon>Viridiplantae</taxon>
        <taxon>Streptophyta</taxon>
        <taxon>Embryophyta</taxon>
        <taxon>Tracheophyta</taxon>
        <taxon>Spermatophyta</taxon>
        <taxon>Magnoliopsida</taxon>
        <taxon>eudicotyledons</taxon>
        <taxon>Gunneridae</taxon>
        <taxon>Pentapetalae</taxon>
        <taxon>asterids</taxon>
        <taxon>campanulids</taxon>
        <taxon>Asterales</taxon>
        <taxon>Asteraceae</taxon>
        <taxon>Asteroideae</taxon>
        <taxon>Heliantheae alliance</taxon>
        <taxon>Madieae</taxon>
        <taxon>Madiinae</taxon>
        <taxon>Deinandra</taxon>
    </lineage>
</organism>
<dbReference type="Pfam" id="PF23282">
    <property type="entry name" value="WHD_ROQ1"/>
    <property type="match status" value="1"/>
</dbReference>
<dbReference type="InterPro" id="IPR058192">
    <property type="entry name" value="WHD_ROQ1-like"/>
</dbReference>